<dbReference type="HOGENOM" id="CLU_089567_0_0_6"/>
<organism evidence="2 3">
    <name type="scientific">Halorhodospira halophila (strain DSM 244 / SL1)</name>
    <name type="common">Ectothiorhodospira halophila (strain DSM 244 / SL1)</name>
    <dbReference type="NCBI Taxonomy" id="349124"/>
    <lineage>
        <taxon>Bacteria</taxon>
        <taxon>Pseudomonadati</taxon>
        <taxon>Pseudomonadota</taxon>
        <taxon>Gammaproteobacteria</taxon>
        <taxon>Chromatiales</taxon>
        <taxon>Ectothiorhodospiraceae</taxon>
        <taxon>Halorhodospira</taxon>
    </lineage>
</organism>
<evidence type="ECO:0000256" key="1">
    <source>
        <dbReference type="SAM" id="SignalP"/>
    </source>
</evidence>
<evidence type="ECO:0000313" key="2">
    <source>
        <dbReference type="EMBL" id="ABM62269.1"/>
    </source>
</evidence>
<dbReference type="KEGG" id="hha:Hhal_1502"/>
<gene>
    <name evidence="2" type="ordered locus">Hhal_1502</name>
</gene>
<dbReference type="SUPFAM" id="SSF50494">
    <property type="entry name" value="Trypsin-like serine proteases"/>
    <property type="match status" value="1"/>
</dbReference>
<dbReference type="RefSeq" id="WP_011814291.1">
    <property type="nucleotide sequence ID" value="NC_008789.1"/>
</dbReference>
<sequence length="269" mass="29008">MTRHPRSLTCWLLGLGALLLIAKSTATSAFAKDDLADTIESITPSVVGVGTHAPTRNPRVDFRGTGFVIADGNAVLTNQHVLPETLDEERRESLIVLVGEPGSPDIRTAEPVARSRAHDLAILRIEGDPLPALNIGDPNDLRPGNQVAYTGFPIGMVIGFYPVTHTAIISARTPLALPAQRDDQLDPGQVARLRREEPPMVFQLDGTAYPGNSGSPVYDISTGQVYAVLNKVFVQGGREAAVREPSGISYAIPLDLAESLVEEYEHEFR</sequence>
<dbReference type="Gene3D" id="2.40.10.10">
    <property type="entry name" value="Trypsin-like serine proteases"/>
    <property type="match status" value="2"/>
</dbReference>
<proteinExistence type="predicted"/>
<dbReference type="STRING" id="349124.Hhal_1502"/>
<dbReference type="EMBL" id="CP000544">
    <property type="protein sequence ID" value="ABM62269.1"/>
    <property type="molecule type" value="Genomic_DNA"/>
</dbReference>
<dbReference type="eggNOG" id="COG0265">
    <property type="taxonomic scope" value="Bacteria"/>
</dbReference>
<name>A1WX57_HALHL</name>
<keyword evidence="3" id="KW-1185">Reference proteome</keyword>
<feature type="signal peptide" evidence="1">
    <location>
        <begin position="1"/>
        <end position="31"/>
    </location>
</feature>
<dbReference type="Pfam" id="PF13365">
    <property type="entry name" value="Trypsin_2"/>
    <property type="match status" value="1"/>
</dbReference>
<reference evidence="2 3" key="2">
    <citation type="journal article" date="2013" name="Stand. Genomic Sci.">
        <title>Complete genome sequence of Halorhodospira halophila SL1.</title>
        <authorList>
            <person name="Challacombe J.F."/>
            <person name="Majid S."/>
            <person name="Deole R."/>
            <person name="Brettin T.S."/>
            <person name="Bruce D."/>
            <person name="Delano S.F."/>
            <person name="Detter J.C."/>
            <person name="Gleasner C.D."/>
            <person name="Han C.S."/>
            <person name="Misra M."/>
            <person name="Reitenga K.G."/>
            <person name="Mikhailova N."/>
            <person name="Woyke T."/>
            <person name="Pitluck S."/>
            <person name="Nolan M."/>
            <person name="Land M.L."/>
            <person name="Saunders E."/>
            <person name="Tapia R."/>
            <person name="Lapidus A."/>
            <person name="Ivanova N."/>
            <person name="Hoff W.D."/>
        </authorList>
    </citation>
    <scope>NUCLEOTIDE SEQUENCE [LARGE SCALE GENOMIC DNA]</scope>
    <source>
        <strain evidence="3">DSM 244 / SL1</strain>
    </source>
</reference>
<dbReference type="AlphaFoldDB" id="A1WX57"/>
<keyword evidence="1" id="KW-0732">Signal</keyword>
<dbReference type="InterPro" id="IPR009003">
    <property type="entry name" value="Peptidase_S1_PA"/>
</dbReference>
<dbReference type="PANTHER" id="PTHR43019">
    <property type="entry name" value="SERINE ENDOPROTEASE DEGS"/>
    <property type="match status" value="1"/>
</dbReference>
<dbReference type="InterPro" id="IPR043504">
    <property type="entry name" value="Peptidase_S1_PA_chymotrypsin"/>
</dbReference>
<accession>A1WX57</accession>
<protein>
    <submittedName>
        <fullName evidence="2">Peptidase S1 and S6, chymotrypsin/Hap</fullName>
    </submittedName>
</protein>
<evidence type="ECO:0000313" key="3">
    <source>
        <dbReference type="Proteomes" id="UP000000647"/>
    </source>
</evidence>
<dbReference type="Proteomes" id="UP000000647">
    <property type="component" value="Chromosome"/>
</dbReference>
<feature type="chain" id="PRO_5002640211" evidence="1">
    <location>
        <begin position="32"/>
        <end position="269"/>
    </location>
</feature>
<reference evidence="3" key="1">
    <citation type="submission" date="2006-12" db="EMBL/GenBank/DDBJ databases">
        <title>Complete sequence of Halorhodospira halophila SL1.</title>
        <authorList>
            <consortium name="US DOE Joint Genome Institute"/>
            <person name="Copeland A."/>
            <person name="Lucas S."/>
            <person name="Lapidus A."/>
            <person name="Barry K."/>
            <person name="Detter J.C."/>
            <person name="Glavina del Rio T."/>
            <person name="Hammon N."/>
            <person name="Israni S."/>
            <person name="Dalin E."/>
            <person name="Tice H."/>
            <person name="Pitluck S."/>
            <person name="Saunders E."/>
            <person name="Brettin T."/>
            <person name="Bruce D."/>
            <person name="Han C."/>
            <person name="Tapia R."/>
            <person name="Schmutz J."/>
            <person name="Larimer F."/>
            <person name="Land M."/>
            <person name="Hauser L."/>
            <person name="Kyrpides N."/>
            <person name="Mikhailova N."/>
            <person name="Hoff W."/>
            <person name="Richardson P."/>
        </authorList>
    </citation>
    <scope>NUCLEOTIDE SEQUENCE [LARGE SCALE GENOMIC DNA]</scope>
    <source>
        <strain evidence="3">DSM 244 / SL1</strain>
    </source>
</reference>
<dbReference type="OrthoDB" id="212300at2"/>